<evidence type="ECO:0000313" key="2">
    <source>
        <dbReference type="EMBL" id="KAK8018888.1"/>
    </source>
</evidence>
<organism evidence="2 3">
    <name type="scientific">Apiospora marii</name>
    <dbReference type="NCBI Taxonomy" id="335849"/>
    <lineage>
        <taxon>Eukaryota</taxon>
        <taxon>Fungi</taxon>
        <taxon>Dikarya</taxon>
        <taxon>Ascomycota</taxon>
        <taxon>Pezizomycotina</taxon>
        <taxon>Sordariomycetes</taxon>
        <taxon>Xylariomycetidae</taxon>
        <taxon>Amphisphaeriales</taxon>
        <taxon>Apiosporaceae</taxon>
        <taxon>Apiospora</taxon>
    </lineage>
</organism>
<feature type="compositionally biased region" description="Basic and acidic residues" evidence="1">
    <location>
        <begin position="120"/>
        <end position="140"/>
    </location>
</feature>
<dbReference type="Proteomes" id="UP001396898">
    <property type="component" value="Unassembled WGS sequence"/>
</dbReference>
<feature type="region of interest" description="Disordered" evidence="1">
    <location>
        <begin position="119"/>
        <end position="140"/>
    </location>
</feature>
<name>A0ABR1RXC1_9PEZI</name>
<proteinExistence type="predicted"/>
<accession>A0ABR1RXC1</accession>
<keyword evidence="3" id="KW-1185">Reference proteome</keyword>
<gene>
    <name evidence="2" type="ORF">PG991_008078</name>
</gene>
<comment type="caution">
    <text evidence="2">The sequence shown here is derived from an EMBL/GenBank/DDBJ whole genome shotgun (WGS) entry which is preliminary data.</text>
</comment>
<dbReference type="EMBL" id="JAQQWI010000010">
    <property type="protein sequence ID" value="KAK8018888.1"/>
    <property type="molecule type" value="Genomic_DNA"/>
</dbReference>
<reference evidence="2 3" key="1">
    <citation type="submission" date="2023-01" db="EMBL/GenBank/DDBJ databases">
        <title>Analysis of 21 Apiospora genomes using comparative genomics revels a genus with tremendous synthesis potential of carbohydrate active enzymes and secondary metabolites.</title>
        <authorList>
            <person name="Sorensen T."/>
        </authorList>
    </citation>
    <scope>NUCLEOTIDE SEQUENCE [LARGE SCALE GENOMIC DNA]</scope>
    <source>
        <strain evidence="2 3">CBS 20057</strain>
    </source>
</reference>
<evidence type="ECO:0000256" key="1">
    <source>
        <dbReference type="SAM" id="MobiDB-lite"/>
    </source>
</evidence>
<protein>
    <submittedName>
        <fullName evidence="2">Uncharacterized protein</fullName>
    </submittedName>
</protein>
<sequence>MAAEHQVTVPSSSSPVAVGIWMTKDETNDYVRQLIDSLRDGGILHISIRREGDLYRIMFLDPTQLATSDSASANWGDDSGSVLLPELVAWTGPRNDPRRAVNEKLRSFVSGTGWQVSAVTEHEPEYGSSKPAKDKDGKEQ</sequence>
<evidence type="ECO:0000313" key="3">
    <source>
        <dbReference type="Proteomes" id="UP001396898"/>
    </source>
</evidence>